<evidence type="ECO:0000313" key="1">
    <source>
        <dbReference type="EMBL" id="VAW49103.1"/>
    </source>
</evidence>
<accession>A0A3B0W9V0</accession>
<organism evidence="1">
    <name type="scientific">hydrothermal vent metagenome</name>
    <dbReference type="NCBI Taxonomy" id="652676"/>
    <lineage>
        <taxon>unclassified sequences</taxon>
        <taxon>metagenomes</taxon>
        <taxon>ecological metagenomes</taxon>
    </lineage>
</organism>
<reference evidence="1" key="1">
    <citation type="submission" date="2018-06" db="EMBL/GenBank/DDBJ databases">
        <authorList>
            <person name="Zhirakovskaya E."/>
        </authorList>
    </citation>
    <scope>NUCLEOTIDE SEQUENCE</scope>
</reference>
<name>A0A3B0W9V0_9ZZZZ</name>
<proteinExistence type="predicted"/>
<dbReference type="EMBL" id="UOFC01000256">
    <property type="protein sequence ID" value="VAW49103.1"/>
    <property type="molecule type" value="Genomic_DNA"/>
</dbReference>
<dbReference type="AlphaFoldDB" id="A0A3B0W9V0"/>
<sequence length="95" mass="10505">MTKKITVLVSLLIASNISHAQLSGKFVKLNKCILQIGDKEETKYSGKHYLNLSKIERIMTALNHVELMLGGKGIVIFSSVEEKKKIIEAVTSCSD</sequence>
<protein>
    <submittedName>
        <fullName evidence="1">Uncharacterized protein</fullName>
    </submittedName>
</protein>
<gene>
    <name evidence="1" type="ORF">MNBD_GAMMA03-227</name>
</gene>